<comment type="caution">
    <text evidence="1">The sequence shown here is derived from an EMBL/GenBank/DDBJ whole genome shotgun (WGS) entry which is preliminary data.</text>
</comment>
<organism evidence="1 2">
    <name type="scientific">Candidatus Marsarchaeota G1 archaeon OSP_B</name>
    <dbReference type="NCBI Taxonomy" id="1978153"/>
    <lineage>
        <taxon>Archaea</taxon>
        <taxon>Candidatus Marsarchaeota</taxon>
        <taxon>Candidatus Marsarchaeota group 1</taxon>
    </lineage>
</organism>
<protein>
    <submittedName>
        <fullName evidence="1">Uncharacterized protein</fullName>
    </submittedName>
</protein>
<evidence type="ECO:0000313" key="1">
    <source>
        <dbReference type="EMBL" id="PSN93035.1"/>
    </source>
</evidence>
<gene>
    <name evidence="1" type="ORF">B9P99_02810</name>
</gene>
<dbReference type="Proteomes" id="UP000240838">
    <property type="component" value="Unassembled WGS sequence"/>
</dbReference>
<feature type="non-terminal residue" evidence="1">
    <location>
        <position position="1"/>
    </location>
</feature>
<evidence type="ECO:0000313" key="2">
    <source>
        <dbReference type="Proteomes" id="UP000240838"/>
    </source>
</evidence>
<sequence length="88" mass="10241">RSGLGSTKCGLRLTLAQPIWFGVSHKLRFLRRLRRRCVGEPVILTHHGPWYRKVVIWAGFRGHVYQSFWLRSSAESLVSQGTRVFYNV</sequence>
<dbReference type="AlphaFoldDB" id="A0A2R6B355"/>
<accession>A0A2R6B355</accession>
<proteinExistence type="predicted"/>
<name>A0A2R6B355_9ARCH</name>
<dbReference type="EMBL" id="NEXA01000087">
    <property type="protein sequence ID" value="PSN93035.1"/>
    <property type="molecule type" value="Genomic_DNA"/>
</dbReference>
<reference evidence="1 2" key="1">
    <citation type="submission" date="2017-04" db="EMBL/GenBank/DDBJ databases">
        <title>Novel microbial lineages endemic to geothermal iron-oxide mats fill important gaps in the evolutionary history of Archaea.</title>
        <authorList>
            <person name="Jay Z.J."/>
            <person name="Beam J.P."/>
            <person name="Dlakic M."/>
            <person name="Rusch D.B."/>
            <person name="Kozubal M.A."/>
            <person name="Inskeep W.P."/>
        </authorList>
    </citation>
    <scope>NUCLEOTIDE SEQUENCE [LARGE SCALE GENOMIC DNA]</scope>
    <source>
        <strain evidence="1">OSP_B</strain>
    </source>
</reference>